<name>A0A1S9RLS7_PENBI</name>
<dbReference type="Pfam" id="PF06159">
    <property type="entry name" value="TRAPPC13_N"/>
    <property type="match status" value="1"/>
</dbReference>
<sequence>MARPRAASGADAPKEPHAVSLKAGLSQPLTSASLSRPSLSYQSPLPIANTKISPKASLSYPSADSDAQFILTPILTLPPAFGSVYVGETFACTLSANNEISPDDLGRVVTSVRIVAEMQTPSSVATLDLDPASDTAQTDGLDIGESLQKIVRYDLKEEGNHILAVSVSYTENRIGENAQAASGRVRTFRKLYQFVAQPCLSVRTKASELPPLEVDNKSLGPYGKTRLLRFALEAQLENVGDGAVVVKRTYECQMVDVLFQQTRLNPKPPFKCQSLNWDATTADPTAAGPPTLNPRDVLQVAFLIEQEEGRTEGLETLQKDIRRDGRATLGQLSIEWRGAMGDKGFLTTGNLMSRKRT</sequence>
<evidence type="ECO:0000256" key="1">
    <source>
        <dbReference type="SAM" id="MobiDB-lite"/>
    </source>
</evidence>
<dbReference type="InterPro" id="IPR010378">
    <property type="entry name" value="TRAPPC13"/>
</dbReference>
<proteinExistence type="predicted"/>
<evidence type="ECO:0000313" key="5">
    <source>
        <dbReference type="Proteomes" id="UP000190744"/>
    </source>
</evidence>
<evidence type="ECO:0000313" key="4">
    <source>
        <dbReference type="EMBL" id="OOQ86306.1"/>
    </source>
</evidence>
<dbReference type="GO" id="GO:1990072">
    <property type="term" value="C:TRAPPIII protein complex"/>
    <property type="evidence" value="ECO:0007669"/>
    <property type="project" value="TreeGrafter"/>
</dbReference>
<feature type="domain" description="Trafficking protein particle complex subunit 13 N-terminal" evidence="2">
    <location>
        <begin position="33"/>
        <end position="196"/>
    </location>
</feature>
<gene>
    <name evidence="4" type="ORF">PEBR_22909</name>
</gene>
<evidence type="ECO:0000259" key="3">
    <source>
        <dbReference type="Pfam" id="PF23647"/>
    </source>
</evidence>
<feature type="region of interest" description="Disordered" evidence="1">
    <location>
        <begin position="1"/>
        <end position="24"/>
    </location>
</feature>
<reference evidence="5" key="1">
    <citation type="submission" date="2015-09" db="EMBL/GenBank/DDBJ databases">
        <authorList>
            <person name="Fill T.P."/>
            <person name="Baretta J.F."/>
            <person name="de Almeida L.G."/>
            <person name="Rocha M."/>
            <person name="de Souza D.H."/>
            <person name="Malavazi I."/>
            <person name="Cerdeira L.T."/>
            <person name="Hong H."/>
            <person name="Samborskyy M."/>
            <person name="de Vasconcelos A.T."/>
            <person name="Leadlay P."/>
            <person name="Rodrigues-Filho E."/>
        </authorList>
    </citation>
    <scope>NUCLEOTIDE SEQUENCE [LARGE SCALE GENOMIC DNA]</scope>
    <source>
        <strain evidence="5">LaBioMMi 136</strain>
    </source>
</reference>
<organism evidence="4 5">
    <name type="scientific">Penicillium brasilianum</name>
    <dbReference type="NCBI Taxonomy" id="104259"/>
    <lineage>
        <taxon>Eukaryota</taxon>
        <taxon>Fungi</taxon>
        <taxon>Dikarya</taxon>
        <taxon>Ascomycota</taxon>
        <taxon>Pezizomycotina</taxon>
        <taxon>Eurotiomycetes</taxon>
        <taxon>Eurotiomycetidae</taxon>
        <taxon>Eurotiales</taxon>
        <taxon>Aspergillaceae</taxon>
        <taxon>Penicillium</taxon>
    </lineage>
</organism>
<feature type="domain" description="Trafficking protein particle complex subunit 13 middle" evidence="3">
    <location>
        <begin position="256"/>
        <end position="352"/>
    </location>
</feature>
<evidence type="ECO:0000259" key="2">
    <source>
        <dbReference type="Pfam" id="PF06159"/>
    </source>
</evidence>
<dbReference type="AlphaFoldDB" id="A0A1S9RLS7"/>
<dbReference type="EMBL" id="LJBN01000146">
    <property type="protein sequence ID" value="OOQ86306.1"/>
    <property type="molecule type" value="Genomic_DNA"/>
</dbReference>
<dbReference type="Proteomes" id="UP000190744">
    <property type="component" value="Unassembled WGS sequence"/>
</dbReference>
<dbReference type="InterPro" id="IPR055429">
    <property type="entry name" value="TRAPPC13_M"/>
</dbReference>
<protein>
    <submittedName>
        <fullName evidence="4">DUF974 domain protein</fullName>
    </submittedName>
</protein>
<dbReference type="InterPro" id="IPR055427">
    <property type="entry name" value="TRAPPC13_N"/>
</dbReference>
<dbReference type="Pfam" id="PF23647">
    <property type="entry name" value="TRAPPC13_M"/>
    <property type="match status" value="1"/>
</dbReference>
<dbReference type="PANTHER" id="PTHR13134">
    <property type="entry name" value="TRAFFICKING PROTEIN PARTICLE COMPLEX SUBUNIT 13"/>
    <property type="match status" value="1"/>
</dbReference>
<comment type="caution">
    <text evidence="4">The sequence shown here is derived from an EMBL/GenBank/DDBJ whole genome shotgun (WGS) entry which is preliminary data.</text>
</comment>
<accession>A0A1S9RLS7</accession>
<dbReference type="PANTHER" id="PTHR13134:SF3">
    <property type="entry name" value="TRAFFICKING PROTEIN PARTICLE COMPLEX SUBUNIT 13"/>
    <property type="match status" value="1"/>
</dbReference>